<protein>
    <submittedName>
        <fullName evidence="1">Uncharacterized protein</fullName>
    </submittedName>
</protein>
<dbReference type="EMBL" id="ADVG01000005">
    <property type="protein sequence ID" value="EFH79780.1"/>
    <property type="molecule type" value="Genomic_DNA"/>
</dbReference>
<dbReference type="RefSeq" id="WP_007921890.1">
    <property type="nucleotide sequence ID" value="NZ_ADVG01000005.1"/>
</dbReference>
<dbReference type="Proteomes" id="UP000004508">
    <property type="component" value="Unassembled WGS sequence"/>
</dbReference>
<dbReference type="InParanoid" id="D6U7B9"/>
<gene>
    <name evidence="1" type="ORF">Krac_0287</name>
</gene>
<proteinExistence type="predicted"/>
<keyword evidence="2" id="KW-1185">Reference proteome</keyword>
<evidence type="ECO:0000313" key="2">
    <source>
        <dbReference type="Proteomes" id="UP000004508"/>
    </source>
</evidence>
<dbReference type="AlphaFoldDB" id="D6U7B9"/>
<organism evidence="1 2">
    <name type="scientific">Ktedonobacter racemifer DSM 44963</name>
    <dbReference type="NCBI Taxonomy" id="485913"/>
    <lineage>
        <taxon>Bacteria</taxon>
        <taxon>Bacillati</taxon>
        <taxon>Chloroflexota</taxon>
        <taxon>Ktedonobacteria</taxon>
        <taxon>Ktedonobacterales</taxon>
        <taxon>Ktedonobacteraceae</taxon>
        <taxon>Ktedonobacter</taxon>
    </lineage>
</organism>
<accession>D6U7B9</accession>
<evidence type="ECO:0000313" key="1">
    <source>
        <dbReference type="EMBL" id="EFH79780.1"/>
    </source>
</evidence>
<sequence>MRHLVRLIGNTDGSYEKREAQRCVEEWLLSENGSVEALADSLAHVYDGEQPANGPRDLRLTPLLVARQIQGRVLGLKALSAGRTFSDQWWWWARHAHLHSAADFFAHRGQYERETAGTEAARLYSLENVVQVCSSACLFLDRYVQATTLLPLQEQRSPHALAGLALH</sequence>
<comment type="caution">
    <text evidence="1">The sequence shown here is derived from an EMBL/GenBank/DDBJ whole genome shotgun (WGS) entry which is preliminary data.</text>
</comment>
<name>D6U7B9_KTERA</name>
<reference evidence="1 2" key="1">
    <citation type="journal article" date="2011" name="Stand. Genomic Sci.">
        <title>Non-contiguous finished genome sequence and contextual data of the filamentous soil bacterium Ktedonobacter racemifer type strain (SOSP1-21).</title>
        <authorList>
            <person name="Chang Y.J."/>
            <person name="Land M."/>
            <person name="Hauser L."/>
            <person name="Chertkov O."/>
            <person name="Del Rio T.G."/>
            <person name="Nolan M."/>
            <person name="Copeland A."/>
            <person name="Tice H."/>
            <person name="Cheng J.F."/>
            <person name="Lucas S."/>
            <person name="Han C."/>
            <person name="Goodwin L."/>
            <person name="Pitluck S."/>
            <person name="Ivanova N."/>
            <person name="Ovchinikova G."/>
            <person name="Pati A."/>
            <person name="Chen A."/>
            <person name="Palaniappan K."/>
            <person name="Mavromatis K."/>
            <person name="Liolios K."/>
            <person name="Brettin T."/>
            <person name="Fiebig A."/>
            <person name="Rohde M."/>
            <person name="Abt B."/>
            <person name="Goker M."/>
            <person name="Detter J.C."/>
            <person name="Woyke T."/>
            <person name="Bristow J."/>
            <person name="Eisen J.A."/>
            <person name="Markowitz V."/>
            <person name="Hugenholtz P."/>
            <person name="Kyrpides N.C."/>
            <person name="Klenk H.P."/>
            <person name="Lapidus A."/>
        </authorList>
    </citation>
    <scope>NUCLEOTIDE SEQUENCE [LARGE SCALE GENOMIC DNA]</scope>
    <source>
        <strain evidence="2">DSM 44963</strain>
    </source>
</reference>